<dbReference type="Proteomes" id="UP001355207">
    <property type="component" value="Chromosome 11"/>
</dbReference>
<feature type="compositionally biased region" description="Low complexity" evidence="1">
    <location>
        <begin position="676"/>
        <end position="698"/>
    </location>
</feature>
<dbReference type="PANTHER" id="PTHR13384">
    <property type="entry name" value="G PATCH DOMAIN-CONTAINING PROTEIN 1"/>
    <property type="match status" value="1"/>
</dbReference>
<dbReference type="GO" id="GO:0006397">
    <property type="term" value="P:mRNA processing"/>
    <property type="evidence" value="ECO:0007669"/>
    <property type="project" value="InterPro"/>
</dbReference>
<dbReference type="InterPro" id="IPR000467">
    <property type="entry name" value="G_patch_dom"/>
</dbReference>
<dbReference type="EMBL" id="CP144108">
    <property type="protein sequence ID" value="WWC93004.1"/>
    <property type="molecule type" value="Genomic_DNA"/>
</dbReference>
<keyword evidence="4" id="KW-1185">Reference proteome</keyword>
<feature type="compositionally biased region" description="Basic and acidic residues" evidence="1">
    <location>
        <begin position="871"/>
        <end position="890"/>
    </location>
</feature>
<feature type="region of interest" description="Disordered" evidence="1">
    <location>
        <begin position="238"/>
        <end position="274"/>
    </location>
</feature>
<feature type="compositionally biased region" description="Polar residues" evidence="1">
    <location>
        <begin position="699"/>
        <end position="714"/>
    </location>
</feature>
<dbReference type="PROSITE" id="PS50174">
    <property type="entry name" value="G_PATCH"/>
    <property type="match status" value="1"/>
</dbReference>
<feature type="region of interest" description="Disordered" evidence="1">
    <location>
        <begin position="744"/>
        <end position="920"/>
    </location>
</feature>
<dbReference type="PANTHER" id="PTHR13384:SF19">
    <property type="entry name" value="G PATCH DOMAIN-CONTAINING PROTEIN 1"/>
    <property type="match status" value="1"/>
</dbReference>
<feature type="compositionally biased region" description="Low complexity" evidence="1">
    <location>
        <begin position="642"/>
        <end position="653"/>
    </location>
</feature>
<feature type="region of interest" description="Disordered" evidence="1">
    <location>
        <begin position="566"/>
        <end position="606"/>
    </location>
</feature>
<feature type="compositionally biased region" description="Basic and acidic residues" evidence="1">
    <location>
        <begin position="785"/>
        <end position="800"/>
    </location>
</feature>
<dbReference type="GO" id="GO:0005634">
    <property type="term" value="C:nucleus"/>
    <property type="evidence" value="ECO:0007669"/>
    <property type="project" value="TreeGrafter"/>
</dbReference>
<dbReference type="InterPro" id="IPR011666">
    <property type="entry name" value="DUF1604"/>
</dbReference>
<gene>
    <name evidence="3" type="ORF">L201_007968</name>
</gene>
<feature type="compositionally biased region" description="Acidic residues" evidence="1">
    <location>
        <begin position="744"/>
        <end position="757"/>
    </location>
</feature>
<sequence length="920" mass="102949">MTSRLKHKLELENVNLNSAYLNESFVQIGTPLPALSEHKKDKQEYVPEWQQEVRDEQGRRRFHGAFTGGFSAGYYNSVGSKEGWTPATFKSSRSNRANKVQRAEDFMDDEDLQSMRDDRKLENTDTFKNDGFGGTKEELGGRSLPSAIESLIKPSSSSIGEKLLQKMGWRTGQGIGPRVTLRKLKLQQGKLGKARAGVLEDNDEMDDEESSKHTYAPRDVTLLTFDVKEDKQGLGFVKGRGMGSLPGKRPVMGARQLDDDDDDPYSQAGPSTRHLAFGNMDEEDDVIMMGGSTRPGLGLGSNKENHYGGKASQQDIWHDGRPVLIGFALDPKGVPPDKWFVMPDIPPDWRPRPARVWGTIKKWDQRPGEEEIKKEVIRGEPGKPLTFEQRGAALGEEQRSSKAKSVFEYISSKDKERLAALASNAKEPHSNAVLSLEVHSENTEVPAIATEIDIPPLSPRTASAALKGFIPYGDDLDRQNRYISYLNSQTYNTQQLNPILKKGSIEEINKELIDFSSSARIFKPMSYAMSNRFTSGSTSLASTDLKQAKPGLHLFDFEKAKLEKEKAEKEKSNLQSKQQIGDEQIEEEEENLTLTPEQQAAKNGMYGKLTRQVKKFYPNKLVCRRWGVKDPHPEGDPNQGRSNTSSGNNGNNTALDNTPLPSNDASWESKFIHQPTTATSTTKVSSSSSTNQHGSSTTVEGSNNDIEKQPTNISEVGMANDINQGRDILSYEKPSIDIFKAIFADDDEDSDDDDDVGQENGHVNDNSENDKQTRTTSKEVQSTKQNDKYEDPFPVSKEEGPVDLNTFKPVFSIRKVEAEDDNASTTITKKKDKKKDKSKKRKGVLSFNVGDDNEEEEEESMKIDKKKMKKEKKDDNLRSNRNSEMKRKEEDQPEDELSEWVEKPSVVPRLVGRKGAADFM</sequence>
<evidence type="ECO:0000259" key="2">
    <source>
        <dbReference type="PROSITE" id="PS50174"/>
    </source>
</evidence>
<dbReference type="Pfam" id="PF26093">
    <property type="entry name" value="HTH_TGH"/>
    <property type="match status" value="1"/>
</dbReference>
<name>A0AAX4K7A5_9TREE</name>
<dbReference type="AlphaFoldDB" id="A0AAX4K7A5"/>
<dbReference type="GO" id="GO:0003723">
    <property type="term" value="F:RNA binding"/>
    <property type="evidence" value="ECO:0007669"/>
    <property type="project" value="TreeGrafter"/>
</dbReference>
<protein>
    <recommendedName>
        <fullName evidence="2">G-patch domain-containing protein</fullName>
    </recommendedName>
</protein>
<feature type="region of interest" description="Disordered" evidence="1">
    <location>
        <begin position="626"/>
        <end position="719"/>
    </location>
</feature>
<accession>A0AAX4K7A5</accession>
<evidence type="ECO:0000313" key="3">
    <source>
        <dbReference type="EMBL" id="WWC93004.1"/>
    </source>
</evidence>
<dbReference type="RefSeq" id="XP_066079766.1">
    <property type="nucleotide sequence ID" value="XM_066223669.1"/>
</dbReference>
<reference evidence="3 4" key="1">
    <citation type="submission" date="2024-01" db="EMBL/GenBank/DDBJ databases">
        <title>Comparative genomics of Cryptococcus and Kwoniella reveals pathogenesis evolution and contrasting modes of karyotype evolution via chromosome fusion or intercentromeric recombination.</title>
        <authorList>
            <person name="Coelho M.A."/>
            <person name="David-Palma M."/>
            <person name="Shea T."/>
            <person name="Bowers K."/>
            <person name="McGinley-Smith S."/>
            <person name="Mohammad A.W."/>
            <person name="Gnirke A."/>
            <person name="Yurkov A.M."/>
            <person name="Nowrousian M."/>
            <person name="Sun S."/>
            <person name="Cuomo C.A."/>
            <person name="Heitman J."/>
        </authorList>
    </citation>
    <scope>NUCLEOTIDE SEQUENCE [LARGE SCALE GENOMIC DNA]</scope>
    <source>
        <strain evidence="3 4">CBS 6074</strain>
    </source>
</reference>
<dbReference type="GeneID" id="91098636"/>
<evidence type="ECO:0000313" key="4">
    <source>
        <dbReference type="Proteomes" id="UP001355207"/>
    </source>
</evidence>
<dbReference type="Pfam" id="PF07713">
    <property type="entry name" value="DUF1604"/>
    <property type="match status" value="1"/>
</dbReference>
<dbReference type="Pfam" id="PF01585">
    <property type="entry name" value="G-patch"/>
    <property type="match status" value="1"/>
</dbReference>
<feature type="compositionally biased region" description="Basic and acidic residues" evidence="1">
    <location>
        <begin position="768"/>
        <end position="777"/>
    </location>
</feature>
<proteinExistence type="predicted"/>
<feature type="compositionally biased region" description="Basic residues" evidence="1">
    <location>
        <begin position="828"/>
        <end position="843"/>
    </location>
</feature>
<evidence type="ECO:0000256" key="1">
    <source>
        <dbReference type="SAM" id="MobiDB-lite"/>
    </source>
</evidence>
<feature type="domain" description="G-patch" evidence="2">
    <location>
        <begin position="156"/>
        <end position="176"/>
    </location>
</feature>
<feature type="compositionally biased region" description="Polar residues" evidence="1">
    <location>
        <begin position="654"/>
        <end position="666"/>
    </location>
</feature>
<organism evidence="3 4">
    <name type="scientific">Kwoniella dendrophila CBS 6074</name>
    <dbReference type="NCBI Taxonomy" id="1295534"/>
    <lineage>
        <taxon>Eukaryota</taxon>
        <taxon>Fungi</taxon>
        <taxon>Dikarya</taxon>
        <taxon>Basidiomycota</taxon>
        <taxon>Agaricomycotina</taxon>
        <taxon>Tremellomycetes</taxon>
        <taxon>Tremellales</taxon>
        <taxon>Cryptococcaceae</taxon>
        <taxon>Kwoniella</taxon>
    </lineage>
</organism>